<accession>A0A382A3I5</accession>
<proteinExistence type="predicted"/>
<sequence length="53" mass="6081">MDHYVGKGSHANSHNKRLGRCRKEFVRCKHCNNTGIVRKLEHFDRGLTSLTAT</sequence>
<reference evidence="1" key="1">
    <citation type="submission" date="2018-05" db="EMBL/GenBank/DDBJ databases">
        <authorList>
            <person name="Lanie J.A."/>
            <person name="Ng W.-L."/>
            <person name="Kazmierczak K.M."/>
            <person name="Andrzejewski T.M."/>
            <person name="Davidsen T.M."/>
            <person name="Wayne K.J."/>
            <person name="Tettelin H."/>
            <person name="Glass J.I."/>
            <person name="Rusch D."/>
            <person name="Podicherti R."/>
            <person name="Tsui H.-C.T."/>
            <person name="Winkler M.E."/>
        </authorList>
    </citation>
    <scope>NUCLEOTIDE SEQUENCE</scope>
</reference>
<evidence type="ECO:0000313" key="1">
    <source>
        <dbReference type="EMBL" id="SVA95493.1"/>
    </source>
</evidence>
<protein>
    <submittedName>
        <fullName evidence="1">Uncharacterized protein</fullName>
    </submittedName>
</protein>
<feature type="non-terminal residue" evidence="1">
    <location>
        <position position="53"/>
    </location>
</feature>
<dbReference type="EMBL" id="UINC01023572">
    <property type="protein sequence ID" value="SVA95493.1"/>
    <property type="molecule type" value="Genomic_DNA"/>
</dbReference>
<name>A0A382A3I5_9ZZZZ</name>
<gene>
    <name evidence="1" type="ORF">METZ01_LOCUS148347</name>
</gene>
<dbReference type="AlphaFoldDB" id="A0A382A3I5"/>
<organism evidence="1">
    <name type="scientific">marine metagenome</name>
    <dbReference type="NCBI Taxonomy" id="408172"/>
    <lineage>
        <taxon>unclassified sequences</taxon>
        <taxon>metagenomes</taxon>
        <taxon>ecological metagenomes</taxon>
    </lineage>
</organism>